<reference evidence="2 3" key="1">
    <citation type="journal article" date="2015" name="Environ. Microbiol.">
        <title>Methane oxidation coupled to nitrate reduction under hypoxia by the Gammaproteobacterium Methylomonas denitrificans, sp. nov. type strain FJG1.</title>
        <authorList>
            <person name="Kits K.D."/>
            <person name="Klotz M.G."/>
            <person name="Stein L.Y."/>
        </authorList>
    </citation>
    <scope>NUCLEOTIDE SEQUENCE [LARGE SCALE GENOMIC DNA]</scope>
    <source>
        <strain evidence="2 3">FJG1</strain>
    </source>
</reference>
<dbReference type="AlphaFoldDB" id="A0A126T726"/>
<keyword evidence="3" id="KW-1185">Reference proteome</keyword>
<dbReference type="KEGG" id="mdn:JT25_015585"/>
<evidence type="ECO:0000259" key="1">
    <source>
        <dbReference type="Pfam" id="PF07238"/>
    </source>
</evidence>
<dbReference type="Proteomes" id="UP000030512">
    <property type="component" value="Chromosome"/>
</dbReference>
<accession>A0A126T726</accession>
<protein>
    <submittedName>
        <fullName evidence="2">Pilus assembly protein PilZ</fullName>
    </submittedName>
</protein>
<evidence type="ECO:0000313" key="3">
    <source>
        <dbReference type="Proteomes" id="UP000030512"/>
    </source>
</evidence>
<evidence type="ECO:0000313" key="2">
    <source>
        <dbReference type="EMBL" id="AMK77881.1"/>
    </source>
</evidence>
<gene>
    <name evidence="2" type="ORF">JT25_015585</name>
</gene>
<dbReference type="STRING" id="1538553.JT25_015585"/>
<name>A0A126T726_9GAMM</name>
<organism evidence="2 3">
    <name type="scientific">Methylomonas denitrificans</name>
    <dbReference type="NCBI Taxonomy" id="1538553"/>
    <lineage>
        <taxon>Bacteria</taxon>
        <taxon>Pseudomonadati</taxon>
        <taxon>Pseudomonadota</taxon>
        <taxon>Gammaproteobacteria</taxon>
        <taxon>Methylococcales</taxon>
        <taxon>Methylococcaceae</taxon>
        <taxon>Methylomonas</taxon>
    </lineage>
</organism>
<dbReference type="InterPro" id="IPR009875">
    <property type="entry name" value="PilZ_domain"/>
</dbReference>
<dbReference type="OrthoDB" id="5290589at2"/>
<proteinExistence type="predicted"/>
<dbReference type="RefSeq" id="WP_036279030.1">
    <property type="nucleotide sequence ID" value="NZ_CP014476.1"/>
</dbReference>
<dbReference type="EMBL" id="CP014476">
    <property type="protein sequence ID" value="AMK77881.1"/>
    <property type="molecule type" value="Genomic_DNA"/>
</dbReference>
<feature type="domain" description="PilZ" evidence="1">
    <location>
        <begin position="6"/>
        <end position="88"/>
    </location>
</feature>
<dbReference type="GO" id="GO:0035438">
    <property type="term" value="F:cyclic-di-GMP binding"/>
    <property type="evidence" value="ECO:0007669"/>
    <property type="project" value="InterPro"/>
</dbReference>
<sequence>MLNHDEKRDYIRMDVDCDITYKLADSSEVSTGKCTTLSGAGVSFIADRPFDIGLAMEVSIMPKTQITPPMTAFIEVVRSVKQGDGSYEIAASIKSIKGN</sequence>
<dbReference type="Pfam" id="PF07238">
    <property type="entry name" value="PilZ"/>
    <property type="match status" value="1"/>
</dbReference>
<dbReference type="SUPFAM" id="SSF141371">
    <property type="entry name" value="PilZ domain-like"/>
    <property type="match status" value="1"/>
</dbReference>
<dbReference type="Gene3D" id="2.40.10.220">
    <property type="entry name" value="predicted glycosyltransferase like domains"/>
    <property type="match status" value="1"/>
</dbReference>